<feature type="compositionally biased region" description="Low complexity" evidence="1">
    <location>
        <begin position="36"/>
        <end position="47"/>
    </location>
</feature>
<dbReference type="OrthoDB" id="10065579at2759"/>
<evidence type="ECO:0000313" key="2">
    <source>
        <dbReference type="EMBL" id="GFT77711.1"/>
    </source>
</evidence>
<feature type="compositionally biased region" description="Polar residues" evidence="1">
    <location>
        <begin position="18"/>
        <end position="28"/>
    </location>
</feature>
<gene>
    <name evidence="2" type="ORF">NPIL_116041</name>
</gene>
<accession>A0A8X6PRF0</accession>
<comment type="caution">
    <text evidence="2">The sequence shown here is derived from an EMBL/GenBank/DDBJ whole genome shotgun (WGS) entry which is preliminary data.</text>
</comment>
<evidence type="ECO:0000313" key="3">
    <source>
        <dbReference type="Proteomes" id="UP000887013"/>
    </source>
</evidence>
<dbReference type="EMBL" id="BMAW01071339">
    <property type="protein sequence ID" value="GFT77711.1"/>
    <property type="molecule type" value="Genomic_DNA"/>
</dbReference>
<dbReference type="AlphaFoldDB" id="A0A8X6PRF0"/>
<proteinExistence type="predicted"/>
<reference evidence="2" key="1">
    <citation type="submission" date="2020-08" db="EMBL/GenBank/DDBJ databases">
        <title>Multicomponent nature underlies the extraordinary mechanical properties of spider dragline silk.</title>
        <authorList>
            <person name="Kono N."/>
            <person name="Nakamura H."/>
            <person name="Mori M."/>
            <person name="Yoshida Y."/>
            <person name="Ohtoshi R."/>
            <person name="Malay A.D."/>
            <person name="Moran D.A.P."/>
            <person name="Tomita M."/>
            <person name="Numata K."/>
            <person name="Arakawa K."/>
        </authorList>
    </citation>
    <scope>NUCLEOTIDE SEQUENCE</scope>
</reference>
<name>A0A8X6PRF0_NEPPI</name>
<dbReference type="Proteomes" id="UP000887013">
    <property type="component" value="Unassembled WGS sequence"/>
</dbReference>
<feature type="region of interest" description="Disordered" evidence="1">
    <location>
        <begin position="1"/>
        <end position="47"/>
    </location>
</feature>
<protein>
    <submittedName>
        <fullName evidence="2">Uncharacterized protein</fullName>
    </submittedName>
</protein>
<keyword evidence="3" id="KW-1185">Reference proteome</keyword>
<sequence length="115" mass="12861">MFISGRKSVTQKKGVEQPSISTNNNNFGFETPEYPPYSSDLSPSDSSLLTPKEALSGLIEHGRSNKDVCLKHGRSGCGAEVWLQVQSKTFYQEGIRKLVTRWTKYTIQGGDYIEK</sequence>
<evidence type="ECO:0000256" key="1">
    <source>
        <dbReference type="SAM" id="MobiDB-lite"/>
    </source>
</evidence>
<organism evidence="2 3">
    <name type="scientific">Nephila pilipes</name>
    <name type="common">Giant wood spider</name>
    <name type="synonym">Nephila maculata</name>
    <dbReference type="NCBI Taxonomy" id="299642"/>
    <lineage>
        <taxon>Eukaryota</taxon>
        <taxon>Metazoa</taxon>
        <taxon>Ecdysozoa</taxon>
        <taxon>Arthropoda</taxon>
        <taxon>Chelicerata</taxon>
        <taxon>Arachnida</taxon>
        <taxon>Araneae</taxon>
        <taxon>Araneomorphae</taxon>
        <taxon>Entelegynae</taxon>
        <taxon>Araneoidea</taxon>
        <taxon>Nephilidae</taxon>
        <taxon>Nephila</taxon>
    </lineage>
</organism>